<keyword evidence="1" id="KW-0472">Membrane</keyword>
<dbReference type="AlphaFoldDB" id="A0AA45KFD4"/>
<evidence type="ECO:0000313" key="3">
    <source>
        <dbReference type="Proteomes" id="UP000663608"/>
    </source>
</evidence>
<evidence type="ECO:0000313" key="2">
    <source>
        <dbReference type="EMBL" id="QSE76328.1"/>
    </source>
</evidence>
<dbReference type="Proteomes" id="UP000663608">
    <property type="component" value="Chromosome"/>
</dbReference>
<dbReference type="KEGG" id="lti:JW886_07625"/>
<keyword evidence="1" id="KW-1133">Transmembrane helix</keyword>
<gene>
    <name evidence="2" type="ORF">JW886_07625</name>
</gene>
<sequence length="141" mass="15886">MNKKVNESAANDLWHRCIDSNSYTHMGSDVKFDVIADAVIGEKEWNRRDQAMTAIKAMGKILKPEQKLEILKKAGVAKEAIDRCYLKDVSNKEEVVKINNKNKKTTTTIVGEVIAYLLIAAVAIIILGLLARVIRWVWLGY</sequence>
<dbReference type="EMBL" id="CP070872">
    <property type="protein sequence ID" value="QSE76328.1"/>
    <property type="molecule type" value="Genomic_DNA"/>
</dbReference>
<name>A0AA45KFD4_9LACT</name>
<keyword evidence="1" id="KW-0812">Transmembrane</keyword>
<reference evidence="2 3" key="1">
    <citation type="submission" date="2021-02" db="EMBL/GenBank/DDBJ databases">
        <title>Complete genome sequence of Lactococcus lactis strain K_LL004.</title>
        <authorList>
            <person name="Kim H.B."/>
        </authorList>
    </citation>
    <scope>NUCLEOTIDE SEQUENCE [LARGE SCALE GENOMIC DNA]</scope>
    <source>
        <strain evidence="2 3">K_LL004</strain>
    </source>
</reference>
<dbReference type="RefSeq" id="WP_205871762.1">
    <property type="nucleotide sequence ID" value="NZ_CP070872.1"/>
</dbReference>
<evidence type="ECO:0000256" key="1">
    <source>
        <dbReference type="SAM" id="Phobius"/>
    </source>
</evidence>
<organism evidence="2 3">
    <name type="scientific">Lactococcus taiwanensis</name>
    <dbReference type="NCBI Taxonomy" id="1151742"/>
    <lineage>
        <taxon>Bacteria</taxon>
        <taxon>Bacillati</taxon>
        <taxon>Bacillota</taxon>
        <taxon>Bacilli</taxon>
        <taxon>Lactobacillales</taxon>
        <taxon>Streptococcaceae</taxon>
        <taxon>Lactococcus</taxon>
    </lineage>
</organism>
<keyword evidence="3" id="KW-1185">Reference proteome</keyword>
<protein>
    <submittedName>
        <fullName evidence="2">Uncharacterized protein</fullName>
    </submittedName>
</protein>
<accession>A0AA45KFD4</accession>
<proteinExistence type="predicted"/>
<feature type="transmembrane region" description="Helical" evidence="1">
    <location>
        <begin position="113"/>
        <end position="138"/>
    </location>
</feature>